<dbReference type="EMBL" id="GG692424">
    <property type="protein sequence ID" value="EER41320.1"/>
    <property type="molecule type" value="Genomic_DNA"/>
</dbReference>
<accession>C6HEU9</accession>
<evidence type="ECO:0000313" key="1">
    <source>
        <dbReference type="EMBL" id="EER41320.1"/>
    </source>
</evidence>
<dbReference type="OMA" id="WNIPGRI"/>
<dbReference type="STRING" id="544712.C6HEU9"/>
<organism evidence="1 2">
    <name type="scientific">Ajellomyces capsulatus (strain H143)</name>
    <name type="common">Darling's disease fungus</name>
    <name type="synonym">Histoplasma capsulatum</name>
    <dbReference type="NCBI Taxonomy" id="544712"/>
    <lineage>
        <taxon>Eukaryota</taxon>
        <taxon>Fungi</taxon>
        <taxon>Dikarya</taxon>
        <taxon>Ascomycota</taxon>
        <taxon>Pezizomycotina</taxon>
        <taxon>Eurotiomycetes</taxon>
        <taxon>Eurotiomycetidae</taxon>
        <taxon>Onygenales</taxon>
        <taxon>Ajellomycetaceae</taxon>
        <taxon>Histoplasma</taxon>
    </lineage>
</organism>
<dbReference type="HOGENOM" id="CLU_168399_0_0_1"/>
<name>C6HEU9_AJECH</name>
<dbReference type="OrthoDB" id="4188133at2759"/>
<proteinExistence type="predicted"/>
<gene>
    <name evidence="1" type="ORF">HCDG_04966</name>
</gene>
<dbReference type="VEuPathDB" id="FungiDB:HCDG_04966"/>
<sequence length="113" mass="12560">MSSRPFNPLPVCPIPIQWDVPGRIAELQAKIDDPATSEAQKINLQTAIKLYHQKELPGRLKWIQDGKVVPLKDIDFHRPHWTEGHLQQLSLQAEIPAIGPDPSSATPSLCPGM</sequence>
<dbReference type="AlphaFoldDB" id="C6HEU9"/>
<evidence type="ECO:0000313" key="2">
    <source>
        <dbReference type="Proteomes" id="UP000002624"/>
    </source>
</evidence>
<dbReference type="Proteomes" id="UP000002624">
    <property type="component" value="Unassembled WGS sequence"/>
</dbReference>
<reference evidence="2" key="1">
    <citation type="submission" date="2009-05" db="EMBL/GenBank/DDBJ databases">
        <title>The genome sequence of Ajellomyces capsulatus strain H143.</title>
        <authorList>
            <person name="Champion M."/>
            <person name="Cuomo C.A."/>
            <person name="Ma L.-J."/>
            <person name="Henn M.R."/>
            <person name="Sil A."/>
            <person name="Goldman B."/>
            <person name="Young S.K."/>
            <person name="Kodira C.D."/>
            <person name="Zeng Q."/>
            <person name="Koehrsen M."/>
            <person name="Alvarado L."/>
            <person name="Berlin A.M."/>
            <person name="Borenstein D."/>
            <person name="Chen Z."/>
            <person name="Engels R."/>
            <person name="Freedman E."/>
            <person name="Gellesch M."/>
            <person name="Goldberg J."/>
            <person name="Griggs A."/>
            <person name="Gujja S."/>
            <person name="Heiman D.I."/>
            <person name="Hepburn T.A."/>
            <person name="Howarth C."/>
            <person name="Jen D."/>
            <person name="Larson L."/>
            <person name="Lewis B."/>
            <person name="Mehta T."/>
            <person name="Park D."/>
            <person name="Pearson M."/>
            <person name="Roberts A."/>
            <person name="Saif S."/>
            <person name="Shea T.D."/>
            <person name="Shenoy N."/>
            <person name="Sisk P."/>
            <person name="Stolte C."/>
            <person name="Sykes S."/>
            <person name="Walk T."/>
            <person name="White J."/>
            <person name="Yandava C."/>
            <person name="Klein B."/>
            <person name="McEwen J.G."/>
            <person name="Puccia R."/>
            <person name="Goldman G.H."/>
            <person name="Felipe M.S."/>
            <person name="Nino-Vega G."/>
            <person name="San-Blas G."/>
            <person name="Taylor J.W."/>
            <person name="Mendoza L."/>
            <person name="Galagan J.E."/>
            <person name="Nusbaum C."/>
            <person name="Birren B.W."/>
        </authorList>
    </citation>
    <scope>NUCLEOTIDE SEQUENCE [LARGE SCALE GENOMIC DNA]</scope>
    <source>
        <strain evidence="2">H143</strain>
    </source>
</reference>
<protein>
    <submittedName>
        <fullName evidence="1">Uncharacterized protein</fullName>
    </submittedName>
</protein>